<keyword evidence="3" id="KW-1185">Reference proteome</keyword>
<feature type="region of interest" description="Disordered" evidence="1">
    <location>
        <begin position="140"/>
        <end position="215"/>
    </location>
</feature>
<feature type="compositionally biased region" description="Polar residues" evidence="1">
    <location>
        <begin position="14"/>
        <end position="24"/>
    </location>
</feature>
<feature type="compositionally biased region" description="Basic residues" evidence="1">
    <location>
        <begin position="154"/>
        <end position="165"/>
    </location>
</feature>
<feature type="compositionally biased region" description="Basic and acidic residues" evidence="1">
    <location>
        <begin position="140"/>
        <end position="153"/>
    </location>
</feature>
<sequence>MTNGADGTAVCLNPQCSNPVTPSAGSGRPRKYCSTRCRRAFYRTGAGRPTPARERHDGHVHQLLDELLEKIDRLHIFAHADRTELTEPSLLRWHSLALLRGAEDIRKDLQDLDAAIVQQARDRGVRVVEIAEARNVSPDKVRRDWPEGGIDRRMRQRPARSRLPRRSTAALEQAGRHCTFLPGQYLPGESPAAPPESGHDASEGPPGARPVAPAA</sequence>
<protein>
    <submittedName>
        <fullName evidence="2">Uncharacterized protein</fullName>
    </submittedName>
</protein>
<dbReference type="EMBL" id="JBFAUK010000023">
    <property type="protein sequence ID" value="MEV5509716.1"/>
    <property type="molecule type" value="Genomic_DNA"/>
</dbReference>
<dbReference type="Proteomes" id="UP001552594">
    <property type="component" value="Unassembled WGS sequence"/>
</dbReference>
<evidence type="ECO:0000313" key="3">
    <source>
        <dbReference type="Proteomes" id="UP001552594"/>
    </source>
</evidence>
<organism evidence="2 3">
    <name type="scientific">Streptomyces orinoci</name>
    <name type="common">Streptoverticillium orinoci</name>
    <dbReference type="NCBI Taxonomy" id="67339"/>
    <lineage>
        <taxon>Bacteria</taxon>
        <taxon>Bacillati</taxon>
        <taxon>Actinomycetota</taxon>
        <taxon>Actinomycetes</taxon>
        <taxon>Kitasatosporales</taxon>
        <taxon>Streptomycetaceae</taxon>
        <taxon>Streptomyces</taxon>
    </lineage>
</organism>
<feature type="compositionally biased region" description="Low complexity" evidence="1">
    <location>
        <begin position="204"/>
        <end position="215"/>
    </location>
</feature>
<proteinExistence type="predicted"/>
<comment type="caution">
    <text evidence="2">The sequence shown here is derived from an EMBL/GenBank/DDBJ whole genome shotgun (WGS) entry which is preliminary data.</text>
</comment>
<evidence type="ECO:0000256" key="1">
    <source>
        <dbReference type="SAM" id="MobiDB-lite"/>
    </source>
</evidence>
<accession>A0ABV3K3I5</accession>
<dbReference type="RefSeq" id="WP_109280125.1">
    <property type="nucleotide sequence ID" value="NZ_JBFAUK010000023.1"/>
</dbReference>
<name>A0ABV3K3I5_STRON</name>
<gene>
    <name evidence="2" type="ORF">AB0L16_25310</name>
</gene>
<evidence type="ECO:0000313" key="2">
    <source>
        <dbReference type="EMBL" id="MEV5509716.1"/>
    </source>
</evidence>
<feature type="region of interest" description="Disordered" evidence="1">
    <location>
        <begin position="1"/>
        <end position="30"/>
    </location>
</feature>
<reference evidence="2 3" key="1">
    <citation type="submission" date="2024-06" db="EMBL/GenBank/DDBJ databases">
        <title>The Natural Products Discovery Center: Release of the First 8490 Sequenced Strains for Exploring Actinobacteria Biosynthetic Diversity.</title>
        <authorList>
            <person name="Kalkreuter E."/>
            <person name="Kautsar S.A."/>
            <person name="Yang D."/>
            <person name="Bader C.D."/>
            <person name="Teijaro C.N."/>
            <person name="Fluegel L."/>
            <person name="Davis C.M."/>
            <person name="Simpson J.R."/>
            <person name="Lauterbach L."/>
            <person name="Steele A.D."/>
            <person name="Gui C."/>
            <person name="Meng S."/>
            <person name="Li G."/>
            <person name="Viehrig K."/>
            <person name="Ye F."/>
            <person name="Su P."/>
            <person name="Kiefer A.F."/>
            <person name="Nichols A."/>
            <person name="Cepeda A.J."/>
            <person name="Yan W."/>
            <person name="Fan B."/>
            <person name="Jiang Y."/>
            <person name="Adhikari A."/>
            <person name="Zheng C.-J."/>
            <person name="Schuster L."/>
            <person name="Cowan T.M."/>
            <person name="Smanski M.J."/>
            <person name="Chevrette M.G."/>
            <person name="De Carvalho L.P.S."/>
            <person name="Shen B."/>
        </authorList>
    </citation>
    <scope>NUCLEOTIDE SEQUENCE [LARGE SCALE GENOMIC DNA]</scope>
    <source>
        <strain evidence="2 3">NPDC052347</strain>
    </source>
</reference>